<dbReference type="Gene3D" id="3.90.1150.10">
    <property type="entry name" value="Aspartate Aminotransferase, domain 1"/>
    <property type="match status" value="1"/>
</dbReference>
<dbReference type="RefSeq" id="WP_136082318.1">
    <property type="nucleotide sequence ID" value="NZ_CAAHFG010000004.1"/>
</dbReference>
<dbReference type="SUPFAM" id="SSF53383">
    <property type="entry name" value="PLP-dependent transferases"/>
    <property type="match status" value="1"/>
</dbReference>
<dbReference type="Gene3D" id="3.40.640.10">
    <property type="entry name" value="Type I PLP-dependent aspartate aminotransferase-like (Major domain)"/>
    <property type="match status" value="1"/>
</dbReference>
<dbReference type="PROSITE" id="PS51186">
    <property type="entry name" value="GNAT"/>
    <property type="match status" value="1"/>
</dbReference>
<keyword evidence="7" id="KW-1185">Reference proteome</keyword>
<keyword evidence="2" id="KW-0032">Aminotransferase</keyword>
<reference evidence="6 7" key="1">
    <citation type="submission" date="2019-04" db="EMBL/GenBank/DDBJ databases">
        <authorList>
            <person name="Van Vliet M D."/>
        </authorList>
    </citation>
    <scope>NUCLEOTIDE SEQUENCE [LARGE SCALE GENOMIC DNA]</scope>
    <source>
        <strain evidence="6 7">F1</strain>
    </source>
</reference>
<proteinExistence type="predicted"/>
<dbReference type="InterPro" id="IPR000192">
    <property type="entry name" value="Aminotrans_V_dom"/>
</dbReference>
<dbReference type="Gene3D" id="3.40.630.30">
    <property type="match status" value="1"/>
</dbReference>
<organism evidence="6 7">
    <name type="scientific">Pontiella desulfatans</name>
    <dbReference type="NCBI Taxonomy" id="2750659"/>
    <lineage>
        <taxon>Bacteria</taxon>
        <taxon>Pseudomonadati</taxon>
        <taxon>Kiritimatiellota</taxon>
        <taxon>Kiritimatiellia</taxon>
        <taxon>Kiritimatiellales</taxon>
        <taxon>Pontiellaceae</taxon>
        <taxon>Pontiella</taxon>
    </lineage>
</organism>
<dbReference type="InterPro" id="IPR015421">
    <property type="entry name" value="PyrdxlP-dep_Trfase_major"/>
</dbReference>
<evidence type="ECO:0000256" key="2">
    <source>
        <dbReference type="ARBA" id="ARBA00022576"/>
    </source>
</evidence>
<dbReference type="PANTHER" id="PTHR42778:SF1">
    <property type="entry name" value="2-AMINOETHYLPHOSPHONATE--PYRUVATE TRANSAMINASE"/>
    <property type="match status" value="1"/>
</dbReference>
<dbReference type="InterPro" id="IPR000182">
    <property type="entry name" value="GNAT_dom"/>
</dbReference>
<keyword evidence="3" id="KW-0808">Transferase</keyword>
<comment type="cofactor">
    <cofactor evidence="1">
        <name>pyridoxal 5'-phosphate</name>
        <dbReference type="ChEBI" id="CHEBI:597326"/>
    </cofactor>
</comment>
<name>A0A6C2U9X4_PONDE</name>
<dbReference type="SUPFAM" id="SSF55729">
    <property type="entry name" value="Acyl-CoA N-acyltransferases (Nat)"/>
    <property type="match status" value="1"/>
</dbReference>
<evidence type="ECO:0000256" key="4">
    <source>
        <dbReference type="ARBA" id="ARBA00022898"/>
    </source>
</evidence>
<dbReference type="InterPro" id="IPR015424">
    <property type="entry name" value="PyrdxlP-dep_Trfase"/>
</dbReference>
<dbReference type="Proteomes" id="UP000366872">
    <property type="component" value="Unassembled WGS sequence"/>
</dbReference>
<feature type="domain" description="N-acetyltransferase" evidence="5">
    <location>
        <begin position="7"/>
        <end position="172"/>
    </location>
</feature>
<dbReference type="InterPro" id="IPR054597">
    <property type="entry name" value="FeeM_cat"/>
</dbReference>
<evidence type="ECO:0000256" key="1">
    <source>
        <dbReference type="ARBA" id="ARBA00001933"/>
    </source>
</evidence>
<dbReference type="InterPro" id="IPR016181">
    <property type="entry name" value="Acyl_CoA_acyltransferase"/>
</dbReference>
<dbReference type="AlphaFoldDB" id="A0A6C2U9X4"/>
<accession>A0A6C2U9X4</accession>
<sequence>MGLLDGFIFKIAEQPWEIEGVHALNYKTFVEEIPQHEPNRDKMLADKFHEQNTYIICVHQEKRILAGMIAFRDERPFSLDRKLDNLDSYLPPDRSLCEIRLLAVEEEFRYTRISQGLIATLVQHAIDCGHDLAVISGTVRQIKLYKFLGFVPFGPLVGTEDAQYQPMYLTLEAYKDLKGRSRSFAKDEPELANDDTLLFNFLPGPVDFAKQVQEVYNEKPCSHRGDAFVKDFQKARGLLCDLTGAQQVEILMGPGTLANDAVAAQLSLLCKTGLILVSGEFGRRLVKNANGAKLFFHTLEIPEGQAFMRHDLEKELRDHPDIEWVWGTHCETSTGVLNDIEMYKQVCGEKGIKLCMDCISSIGTVAVDLSGVYLASGTSGKGLASISGLSMVFHNHDFEPAPDDIPCALDLGLYQQAEGIPFTIQSNLVYALLAALKSHDWEKRFAEVRDWSKSIRRKLAEIDAPILAADACAMPAVITIALPEIHSSETIGDKLKAHGVLISYRSHYLLERNWIQACMMGAEHKPTEKFVRLLKKELKR</sequence>
<dbReference type="InterPro" id="IPR015422">
    <property type="entry name" value="PyrdxlP-dep_Trfase_small"/>
</dbReference>
<evidence type="ECO:0000259" key="5">
    <source>
        <dbReference type="PROSITE" id="PS51186"/>
    </source>
</evidence>
<dbReference type="GO" id="GO:0016747">
    <property type="term" value="F:acyltransferase activity, transferring groups other than amino-acyl groups"/>
    <property type="evidence" value="ECO:0007669"/>
    <property type="project" value="InterPro"/>
</dbReference>
<dbReference type="EMBL" id="CAAHFG010000004">
    <property type="protein sequence ID" value="VGO16795.1"/>
    <property type="molecule type" value="Genomic_DNA"/>
</dbReference>
<dbReference type="Pfam" id="PF21926">
    <property type="entry name" value="FeeM"/>
    <property type="match status" value="1"/>
</dbReference>
<evidence type="ECO:0000256" key="3">
    <source>
        <dbReference type="ARBA" id="ARBA00022679"/>
    </source>
</evidence>
<dbReference type="Pfam" id="PF00266">
    <property type="entry name" value="Aminotran_5"/>
    <property type="match status" value="1"/>
</dbReference>
<dbReference type="PANTHER" id="PTHR42778">
    <property type="entry name" value="2-AMINOETHYLPHOSPHONATE--PYRUVATE TRANSAMINASE"/>
    <property type="match status" value="1"/>
</dbReference>
<gene>
    <name evidence="6" type="ORF">PDESU_05387</name>
</gene>
<protein>
    <submittedName>
        <fullName evidence="6">Soluble hydrogenase 42 kDa subunit</fullName>
    </submittedName>
</protein>
<evidence type="ECO:0000313" key="6">
    <source>
        <dbReference type="EMBL" id="VGO16795.1"/>
    </source>
</evidence>
<keyword evidence="4" id="KW-0663">Pyridoxal phosphate</keyword>
<dbReference type="GO" id="GO:0008483">
    <property type="term" value="F:transaminase activity"/>
    <property type="evidence" value="ECO:0007669"/>
    <property type="project" value="UniProtKB-KW"/>
</dbReference>
<evidence type="ECO:0000313" key="7">
    <source>
        <dbReference type="Proteomes" id="UP000366872"/>
    </source>
</evidence>